<dbReference type="Gene3D" id="2.30.40.10">
    <property type="entry name" value="Urease, subunit C, domain 1"/>
    <property type="match status" value="1"/>
</dbReference>
<dbReference type="SUPFAM" id="SSF51556">
    <property type="entry name" value="Metallo-dependent hydrolases"/>
    <property type="match status" value="1"/>
</dbReference>
<evidence type="ECO:0000313" key="2">
    <source>
        <dbReference type="EMBL" id="QAA33443.1"/>
    </source>
</evidence>
<dbReference type="InterPro" id="IPR013108">
    <property type="entry name" value="Amidohydro_3"/>
</dbReference>
<protein>
    <submittedName>
        <fullName evidence="2">Amidohydrolase</fullName>
    </submittedName>
</protein>
<dbReference type="GO" id="GO:0016810">
    <property type="term" value="F:hydrolase activity, acting on carbon-nitrogen (but not peptide) bonds"/>
    <property type="evidence" value="ECO:0007669"/>
    <property type="project" value="InterPro"/>
</dbReference>
<dbReference type="EMBL" id="CP025746">
    <property type="protein sequence ID" value="QAA33443.1"/>
    <property type="molecule type" value="Genomic_DNA"/>
</dbReference>
<proteinExistence type="predicted"/>
<organism evidence="2 3">
    <name type="scientific">Clostridium manihotivorum</name>
    <dbReference type="NCBI Taxonomy" id="2320868"/>
    <lineage>
        <taxon>Bacteria</taxon>
        <taxon>Bacillati</taxon>
        <taxon>Bacillota</taxon>
        <taxon>Clostridia</taxon>
        <taxon>Eubacteriales</taxon>
        <taxon>Clostridiaceae</taxon>
        <taxon>Clostridium</taxon>
    </lineage>
</organism>
<gene>
    <name evidence="2" type="ORF">C1I91_18320</name>
</gene>
<feature type="domain" description="Amidohydrolase 3" evidence="1">
    <location>
        <begin position="53"/>
        <end position="513"/>
    </location>
</feature>
<dbReference type="Pfam" id="PF07969">
    <property type="entry name" value="Amidohydro_3"/>
    <property type="match status" value="1"/>
</dbReference>
<name>A0A410DVZ5_9CLOT</name>
<dbReference type="Gene3D" id="3.20.20.140">
    <property type="entry name" value="Metal-dependent hydrolases"/>
    <property type="match status" value="1"/>
</dbReference>
<dbReference type="SUPFAM" id="SSF51338">
    <property type="entry name" value="Composite domain of metallo-dependent hydrolases"/>
    <property type="match status" value="1"/>
</dbReference>
<accession>A0A410DVZ5</accession>
<keyword evidence="2" id="KW-0378">Hydrolase</keyword>
<dbReference type="RefSeq" id="WP_128214166.1">
    <property type="nucleotide sequence ID" value="NZ_CP025746.1"/>
</dbReference>
<sequence>MLKADIVLKSTNIFTSTNNSTTKGFVAITGEKILAVGTNDDLQKYIGQDTRIFELGNRVICPGFVDVHCFFTGYVLNYAGIDLSQINSLEELMKVLAEQDSVVSDNSPILGRNLNSNKLNYLQSNSLDRLSTTKPVILFEEGGESCYMNTAAKIKYCFSETNCYPEAYWRLLKDILNDHDFIVEQFKSYMSMLNTKGITAIKEMGFDDFYSFTDILEELENNEDLTLRVSFMSQPVGSGANLSFGKTMREKFKGTFIKFSGYNRMTDGSISALCGDLKEPYLCAPKIHCAQEIDYSMIEAEVLACDKEDFRFSLHAQGDAAIGKAIDIFSKCKKADGKLSNRHAITDVEFSDPKDLEVMGRLGIIAEVYPQIMSITNAKEKISMINEKIGADRGRYYWNRRKMADCNITISCGTDLPLMIPDIPESIYHTFGGLFPEGGEPFNKENTLTKEELLKAWTLGGQFNLGQEDVLGTLEPGKLADIAVLDGDIFKTDMNYIRDIKVCLTIVNGKVVYDALVK</sequence>
<evidence type="ECO:0000313" key="3">
    <source>
        <dbReference type="Proteomes" id="UP000286268"/>
    </source>
</evidence>
<dbReference type="InterPro" id="IPR032466">
    <property type="entry name" value="Metal_Hydrolase"/>
</dbReference>
<keyword evidence="3" id="KW-1185">Reference proteome</keyword>
<dbReference type="PANTHER" id="PTHR22642:SF2">
    <property type="entry name" value="PROTEIN LONG AFTER FAR-RED 3"/>
    <property type="match status" value="1"/>
</dbReference>
<dbReference type="OrthoDB" id="9767366at2"/>
<dbReference type="Gene3D" id="3.10.310.70">
    <property type="match status" value="1"/>
</dbReference>
<evidence type="ECO:0000259" key="1">
    <source>
        <dbReference type="Pfam" id="PF07969"/>
    </source>
</evidence>
<dbReference type="PANTHER" id="PTHR22642">
    <property type="entry name" value="IMIDAZOLONEPROPIONASE"/>
    <property type="match status" value="1"/>
</dbReference>
<dbReference type="Proteomes" id="UP000286268">
    <property type="component" value="Chromosome"/>
</dbReference>
<dbReference type="InterPro" id="IPR011059">
    <property type="entry name" value="Metal-dep_hydrolase_composite"/>
</dbReference>
<dbReference type="AlphaFoldDB" id="A0A410DVZ5"/>
<reference evidence="2 3" key="1">
    <citation type="submission" date="2018-01" db="EMBL/GenBank/DDBJ databases">
        <title>Genome Sequencing and Assembly of Anaerobacter polyendosporus strain CT4.</title>
        <authorList>
            <person name="Tachaapaikoon C."/>
            <person name="Sutheeworapong S."/>
            <person name="Jenjaroenpun P."/>
            <person name="Wongsurawat T."/>
            <person name="Nookeaw I."/>
            <person name="Cheawchanlertfa P."/>
            <person name="Kosugi A."/>
            <person name="Cheevadhanarak S."/>
            <person name="Ratanakhanokchai K."/>
        </authorList>
    </citation>
    <scope>NUCLEOTIDE SEQUENCE [LARGE SCALE GENOMIC DNA]</scope>
    <source>
        <strain evidence="2 3">CT4</strain>
    </source>
</reference>
<dbReference type="KEGG" id="cmah:C1I91_18320"/>